<dbReference type="InterPro" id="IPR000573">
    <property type="entry name" value="AconitaseA/IPMdHydase_ssu_swvl"/>
</dbReference>
<dbReference type="Proteomes" id="UP001175211">
    <property type="component" value="Unassembled WGS sequence"/>
</dbReference>
<accession>A0AA39JT10</accession>
<dbReference type="InterPro" id="IPR015928">
    <property type="entry name" value="Aconitase/3IPM_dehydase_swvl"/>
</dbReference>
<dbReference type="GO" id="GO:0005829">
    <property type="term" value="C:cytosol"/>
    <property type="evidence" value="ECO:0007669"/>
    <property type="project" value="TreeGrafter"/>
</dbReference>
<dbReference type="GO" id="GO:0006099">
    <property type="term" value="P:tricarboxylic acid cycle"/>
    <property type="evidence" value="ECO:0007669"/>
    <property type="project" value="TreeGrafter"/>
</dbReference>
<proteinExistence type="predicted"/>
<dbReference type="RefSeq" id="XP_060326081.1">
    <property type="nucleotide sequence ID" value="XM_060483805.1"/>
</dbReference>
<dbReference type="PANTHER" id="PTHR43160">
    <property type="entry name" value="ACONITATE HYDRATASE B"/>
    <property type="match status" value="1"/>
</dbReference>
<dbReference type="GO" id="GO:0051539">
    <property type="term" value="F:4 iron, 4 sulfur cluster binding"/>
    <property type="evidence" value="ECO:0007669"/>
    <property type="project" value="TreeGrafter"/>
</dbReference>
<dbReference type="AlphaFoldDB" id="A0AA39JT10"/>
<sequence>MGTVNFPEHAALEPRYLGGLIIIVRSFARIHETDLKKQGMLALTFADTEDYEKVKPSDKVDILGLDTFAPGKNLTLVLKHEDGSKEEIPLAHSFNEERIARVA</sequence>
<dbReference type="GeneID" id="85367353"/>
<protein>
    <recommendedName>
        <fullName evidence="1">Aconitate hydratase, mitochondrial</fullName>
    </recommendedName>
</protein>
<evidence type="ECO:0000313" key="3">
    <source>
        <dbReference type="EMBL" id="KAK0447360.1"/>
    </source>
</evidence>
<dbReference type="Gene3D" id="3.20.19.10">
    <property type="entry name" value="Aconitase, domain 4"/>
    <property type="match status" value="1"/>
</dbReference>
<keyword evidence="4" id="KW-1185">Reference proteome</keyword>
<dbReference type="Pfam" id="PF00694">
    <property type="entry name" value="Aconitase_C"/>
    <property type="match status" value="1"/>
</dbReference>
<name>A0AA39JT10_ARMTA</name>
<evidence type="ECO:0000259" key="2">
    <source>
        <dbReference type="Pfam" id="PF00694"/>
    </source>
</evidence>
<dbReference type="PANTHER" id="PTHR43160:SF3">
    <property type="entry name" value="ACONITATE HYDRATASE, MITOCHONDRIAL"/>
    <property type="match status" value="1"/>
</dbReference>
<dbReference type="SUPFAM" id="SSF52016">
    <property type="entry name" value="LeuD/IlvD-like"/>
    <property type="match status" value="1"/>
</dbReference>
<dbReference type="GO" id="GO:0005739">
    <property type="term" value="C:mitochondrion"/>
    <property type="evidence" value="ECO:0007669"/>
    <property type="project" value="TreeGrafter"/>
</dbReference>
<dbReference type="GO" id="GO:0003994">
    <property type="term" value="F:aconitate hydratase activity"/>
    <property type="evidence" value="ECO:0007669"/>
    <property type="project" value="TreeGrafter"/>
</dbReference>
<reference evidence="3" key="1">
    <citation type="submission" date="2023-06" db="EMBL/GenBank/DDBJ databases">
        <authorList>
            <consortium name="Lawrence Berkeley National Laboratory"/>
            <person name="Ahrendt S."/>
            <person name="Sahu N."/>
            <person name="Indic B."/>
            <person name="Wong-Bajracharya J."/>
            <person name="Merenyi Z."/>
            <person name="Ke H.-M."/>
            <person name="Monk M."/>
            <person name="Kocsube S."/>
            <person name="Drula E."/>
            <person name="Lipzen A."/>
            <person name="Balint B."/>
            <person name="Henrissat B."/>
            <person name="Andreopoulos B."/>
            <person name="Martin F.M."/>
            <person name="Harder C.B."/>
            <person name="Rigling D."/>
            <person name="Ford K.L."/>
            <person name="Foster G.D."/>
            <person name="Pangilinan J."/>
            <person name="Papanicolaou A."/>
            <person name="Barry K."/>
            <person name="LaButti K."/>
            <person name="Viragh M."/>
            <person name="Koriabine M."/>
            <person name="Yan M."/>
            <person name="Riley R."/>
            <person name="Champramary S."/>
            <person name="Plett K.L."/>
            <person name="Tsai I.J."/>
            <person name="Slot J."/>
            <person name="Sipos G."/>
            <person name="Plett J."/>
            <person name="Nagy L.G."/>
            <person name="Grigoriev I.V."/>
        </authorList>
    </citation>
    <scope>NUCLEOTIDE SEQUENCE</scope>
    <source>
        <strain evidence="3">CCBAS 213</strain>
    </source>
</reference>
<dbReference type="InterPro" id="IPR050926">
    <property type="entry name" value="Aconitase/IPM_isomerase"/>
</dbReference>
<evidence type="ECO:0000256" key="1">
    <source>
        <dbReference type="ARBA" id="ARBA00015940"/>
    </source>
</evidence>
<comment type="caution">
    <text evidence="3">The sequence shown here is derived from an EMBL/GenBank/DDBJ whole genome shotgun (WGS) entry which is preliminary data.</text>
</comment>
<feature type="domain" description="Aconitase A/isopropylmalate dehydratase small subunit swivel" evidence="2">
    <location>
        <begin position="8"/>
        <end position="47"/>
    </location>
</feature>
<gene>
    <name evidence="3" type="ORF">EV420DRAFT_870792</name>
</gene>
<dbReference type="EMBL" id="JAUEPS010000044">
    <property type="protein sequence ID" value="KAK0447360.1"/>
    <property type="molecule type" value="Genomic_DNA"/>
</dbReference>
<organism evidence="3 4">
    <name type="scientific">Armillaria tabescens</name>
    <name type="common">Ringless honey mushroom</name>
    <name type="synonym">Agaricus tabescens</name>
    <dbReference type="NCBI Taxonomy" id="1929756"/>
    <lineage>
        <taxon>Eukaryota</taxon>
        <taxon>Fungi</taxon>
        <taxon>Dikarya</taxon>
        <taxon>Basidiomycota</taxon>
        <taxon>Agaricomycotina</taxon>
        <taxon>Agaricomycetes</taxon>
        <taxon>Agaricomycetidae</taxon>
        <taxon>Agaricales</taxon>
        <taxon>Marasmiineae</taxon>
        <taxon>Physalacriaceae</taxon>
        <taxon>Desarmillaria</taxon>
    </lineage>
</organism>
<evidence type="ECO:0000313" key="4">
    <source>
        <dbReference type="Proteomes" id="UP001175211"/>
    </source>
</evidence>